<organism evidence="2 3">
    <name type="scientific">Rhizophagus irregularis (strain DAOM 181602 / DAOM 197198 / MUCL 43194)</name>
    <name type="common">Arbuscular mycorrhizal fungus</name>
    <name type="synonym">Glomus intraradices</name>
    <dbReference type="NCBI Taxonomy" id="747089"/>
    <lineage>
        <taxon>Eukaryota</taxon>
        <taxon>Fungi</taxon>
        <taxon>Fungi incertae sedis</taxon>
        <taxon>Mucoromycota</taxon>
        <taxon>Glomeromycotina</taxon>
        <taxon>Glomeromycetes</taxon>
        <taxon>Glomerales</taxon>
        <taxon>Glomeraceae</taxon>
        <taxon>Rhizophagus</taxon>
    </lineage>
</organism>
<keyword evidence="1" id="KW-0812">Transmembrane</keyword>
<feature type="transmembrane region" description="Helical" evidence="1">
    <location>
        <begin position="20"/>
        <end position="40"/>
    </location>
</feature>
<dbReference type="Proteomes" id="UP000018888">
    <property type="component" value="Unassembled WGS sequence"/>
</dbReference>
<comment type="caution">
    <text evidence="2">The sequence shown here is derived from an EMBL/GenBank/DDBJ whole genome shotgun (WGS) entry which is preliminary data.</text>
</comment>
<dbReference type="EMBL" id="AUPC02000380">
    <property type="protein sequence ID" value="POG60605.1"/>
    <property type="molecule type" value="Genomic_DNA"/>
</dbReference>
<keyword evidence="1" id="KW-0472">Membrane</keyword>
<name>A0A2P4P5E0_RHIID</name>
<protein>
    <submittedName>
        <fullName evidence="2">Uncharacterized protein</fullName>
    </submittedName>
</protein>
<keyword evidence="3" id="KW-1185">Reference proteome</keyword>
<evidence type="ECO:0000256" key="1">
    <source>
        <dbReference type="SAM" id="Phobius"/>
    </source>
</evidence>
<accession>A0A2P4P5E0</accession>
<evidence type="ECO:0000313" key="2">
    <source>
        <dbReference type="EMBL" id="POG60605.1"/>
    </source>
</evidence>
<reference evidence="2 3" key="2">
    <citation type="journal article" date="2018" name="New Phytol.">
        <title>High intraspecific genome diversity in the model arbuscular mycorrhizal symbiont Rhizophagus irregularis.</title>
        <authorList>
            <person name="Chen E.C.H."/>
            <person name="Morin E."/>
            <person name="Beaudet D."/>
            <person name="Noel J."/>
            <person name="Yildirir G."/>
            <person name="Ndikumana S."/>
            <person name="Charron P."/>
            <person name="St-Onge C."/>
            <person name="Giorgi J."/>
            <person name="Kruger M."/>
            <person name="Marton T."/>
            <person name="Ropars J."/>
            <person name="Grigoriev I.V."/>
            <person name="Hainaut M."/>
            <person name="Henrissat B."/>
            <person name="Roux C."/>
            <person name="Martin F."/>
            <person name="Corradi N."/>
        </authorList>
    </citation>
    <scope>NUCLEOTIDE SEQUENCE [LARGE SCALE GENOMIC DNA]</scope>
    <source>
        <strain evidence="2 3">DAOM 197198</strain>
    </source>
</reference>
<sequence length="56" mass="6699">MFNFNFIYLSAFKMENTSIFIFFYFANLIALNVVMTKIIHCPGQCVNLKRIEQNYH</sequence>
<evidence type="ECO:0000313" key="3">
    <source>
        <dbReference type="Proteomes" id="UP000018888"/>
    </source>
</evidence>
<dbReference type="AlphaFoldDB" id="A0A2P4P5E0"/>
<gene>
    <name evidence="2" type="ORF">GLOIN_2v1711726</name>
</gene>
<reference evidence="2 3" key="1">
    <citation type="journal article" date="2013" name="Proc. Natl. Acad. Sci. U.S.A.">
        <title>Genome of an arbuscular mycorrhizal fungus provides insight into the oldest plant symbiosis.</title>
        <authorList>
            <person name="Tisserant E."/>
            <person name="Malbreil M."/>
            <person name="Kuo A."/>
            <person name="Kohler A."/>
            <person name="Symeonidi A."/>
            <person name="Balestrini R."/>
            <person name="Charron P."/>
            <person name="Duensing N."/>
            <person name="Frei Dit Frey N."/>
            <person name="Gianinazzi-Pearson V."/>
            <person name="Gilbert L.B."/>
            <person name="Handa Y."/>
            <person name="Herr J.R."/>
            <person name="Hijri M."/>
            <person name="Koul R."/>
            <person name="Kawaguchi M."/>
            <person name="Krajinski F."/>
            <person name="Lammers P.J."/>
            <person name="Masclaux F.G."/>
            <person name="Murat C."/>
            <person name="Morin E."/>
            <person name="Ndikumana S."/>
            <person name="Pagni M."/>
            <person name="Petitpierre D."/>
            <person name="Requena N."/>
            <person name="Rosikiewicz P."/>
            <person name="Riley R."/>
            <person name="Saito K."/>
            <person name="San Clemente H."/>
            <person name="Shapiro H."/>
            <person name="van Tuinen D."/>
            <person name="Becard G."/>
            <person name="Bonfante P."/>
            <person name="Paszkowski U."/>
            <person name="Shachar-Hill Y.Y."/>
            <person name="Tuskan G.A."/>
            <person name="Young P.W."/>
            <person name="Sanders I.R."/>
            <person name="Henrissat B."/>
            <person name="Rensing S.A."/>
            <person name="Grigoriev I.V."/>
            <person name="Corradi N."/>
            <person name="Roux C."/>
            <person name="Martin F."/>
        </authorList>
    </citation>
    <scope>NUCLEOTIDE SEQUENCE [LARGE SCALE GENOMIC DNA]</scope>
    <source>
        <strain evidence="2 3">DAOM 197198</strain>
    </source>
</reference>
<proteinExistence type="predicted"/>
<keyword evidence="1" id="KW-1133">Transmembrane helix</keyword>